<gene>
    <name evidence="2" type="ORF">RRG08_020291</name>
</gene>
<evidence type="ECO:0000313" key="3">
    <source>
        <dbReference type="Proteomes" id="UP001283361"/>
    </source>
</evidence>
<dbReference type="EMBL" id="JAWDGP010000462">
    <property type="protein sequence ID" value="KAK3800316.1"/>
    <property type="molecule type" value="Genomic_DNA"/>
</dbReference>
<proteinExistence type="predicted"/>
<feature type="compositionally biased region" description="Polar residues" evidence="1">
    <location>
        <begin position="62"/>
        <end position="79"/>
    </location>
</feature>
<feature type="region of interest" description="Disordered" evidence="1">
    <location>
        <begin position="62"/>
        <end position="83"/>
    </location>
</feature>
<comment type="caution">
    <text evidence="2">The sequence shown here is derived from an EMBL/GenBank/DDBJ whole genome shotgun (WGS) entry which is preliminary data.</text>
</comment>
<name>A0AAE1B7C3_9GAST</name>
<dbReference type="AlphaFoldDB" id="A0AAE1B7C3"/>
<organism evidence="2 3">
    <name type="scientific">Elysia crispata</name>
    <name type="common">lettuce slug</name>
    <dbReference type="NCBI Taxonomy" id="231223"/>
    <lineage>
        <taxon>Eukaryota</taxon>
        <taxon>Metazoa</taxon>
        <taxon>Spiralia</taxon>
        <taxon>Lophotrochozoa</taxon>
        <taxon>Mollusca</taxon>
        <taxon>Gastropoda</taxon>
        <taxon>Heterobranchia</taxon>
        <taxon>Euthyneura</taxon>
        <taxon>Panpulmonata</taxon>
        <taxon>Sacoglossa</taxon>
        <taxon>Placobranchoidea</taxon>
        <taxon>Plakobranchidae</taxon>
        <taxon>Elysia</taxon>
    </lineage>
</organism>
<reference evidence="2" key="1">
    <citation type="journal article" date="2023" name="G3 (Bethesda)">
        <title>A reference genome for the long-term kleptoplast-retaining sea slug Elysia crispata morphotype clarki.</title>
        <authorList>
            <person name="Eastman K.E."/>
            <person name="Pendleton A.L."/>
            <person name="Shaikh M.A."/>
            <person name="Suttiyut T."/>
            <person name="Ogas R."/>
            <person name="Tomko P."/>
            <person name="Gavelis G."/>
            <person name="Widhalm J.R."/>
            <person name="Wisecaver J.H."/>
        </authorList>
    </citation>
    <scope>NUCLEOTIDE SEQUENCE</scope>
    <source>
        <strain evidence="2">ECLA1</strain>
    </source>
</reference>
<evidence type="ECO:0000256" key="1">
    <source>
        <dbReference type="SAM" id="MobiDB-lite"/>
    </source>
</evidence>
<keyword evidence="3" id="KW-1185">Reference proteome</keyword>
<sequence>MVFKRTAADKDGGRNSKTLNFFEEAASSPRTSVGLSALRNFLGECGTDMRCHCVKSILRTESATTSLVSTEEPESSGSAESLDRRLTTPLLPLSIAERRLPKMAPVKLFKKRVDRNWHKRYNYVLPEDQQFDLQPYDEIQARDEAERPFCAEGWKKKL</sequence>
<dbReference type="Proteomes" id="UP001283361">
    <property type="component" value="Unassembled WGS sequence"/>
</dbReference>
<protein>
    <submittedName>
        <fullName evidence="2">Uncharacterized protein</fullName>
    </submittedName>
</protein>
<evidence type="ECO:0000313" key="2">
    <source>
        <dbReference type="EMBL" id="KAK3800316.1"/>
    </source>
</evidence>
<accession>A0AAE1B7C3</accession>